<dbReference type="OrthoDB" id="6268813at2759"/>
<proteinExistence type="predicted"/>
<gene>
    <name evidence="1" type="ORF">EG68_04856</name>
</gene>
<accession>A0A8S9YR83</accession>
<sequence>MTPYGGYSWMVQKNTMCLAKELHPPTMELIGRLRRSRLYCRLVVFILYGYVKTQPVLETYHIENTIEHLKLSCHKYRSQEFEAVRLDFYNLLDLLVSRMGEPREKQFEDRFILNVITNILAMLVQRLQDYFGHSTVFYHRTRLFHVHQVTATSPVTKLQCGTTYNVTLKGFSGPLAVACTERLKATENITGDNLALFSGLIFIDPENTPLKTSSVDIRFYLPIFRVALHYVCGQYLHGQSEGAMWGRTDSCPFQERTDEYVRCVCNADGYFAVLHIKKDWDTLGSLFQKAARTTRIEDVHFGCILGLLVGSFYLIMLRWPDKCKVIFRLYPNRQAILEEPKCRAAFENVLANLTKLAWGTLWGCEAGVYELPITPYYSIPLHLPQVHTAVMGTGITVACNCPSLQMDYNITVTW</sequence>
<name>A0A8S9YR83_9TREM</name>
<dbReference type="EMBL" id="JTDE01002514">
    <property type="protein sequence ID" value="KAF7257252.1"/>
    <property type="molecule type" value="Genomic_DNA"/>
</dbReference>
<evidence type="ECO:0000313" key="2">
    <source>
        <dbReference type="Proteomes" id="UP000822476"/>
    </source>
</evidence>
<dbReference type="AlphaFoldDB" id="A0A8S9YR83"/>
<organism evidence="1 2">
    <name type="scientific">Paragonimus skrjabini miyazakii</name>
    <dbReference type="NCBI Taxonomy" id="59628"/>
    <lineage>
        <taxon>Eukaryota</taxon>
        <taxon>Metazoa</taxon>
        <taxon>Spiralia</taxon>
        <taxon>Lophotrochozoa</taxon>
        <taxon>Platyhelminthes</taxon>
        <taxon>Trematoda</taxon>
        <taxon>Digenea</taxon>
        <taxon>Plagiorchiida</taxon>
        <taxon>Troglotremata</taxon>
        <taxon>Troglotrematidae</taxon>
        <taxon>Paragonimus</taxon>
    </lineage>
</organism>
<comment type="caution">
    <text evidence="1">The sequence shown here is derived from an EMBL/GenBank/DDBJ whole genome shotgun (WGS) entry which is preliminary data.</text>
</comment>
<keyword evidence="2" id="KW-1185">Reference proteome</keyword>
<evidence type="ECO:0000313" key="1">
    <source>
        <dbReference type="EMBL" id="KAF7257252.1"/>
    </source>
</evidence>
<protein>
    <submittedName>
        <fullName evidence="1">Uncharacterized protein</fullName>
    </submittedName>
</protein>
<reference evidence="1" key="1">
    <citation type="submission" date="2019-07" db="EMBL/GenBank/DDBJ databases">
        <title>Annotation for the trematode Paragonimus miyazaki's.</title>
        <authorList>
            <person name="Choi Y.-J."/>
        </authorList>
    </citation>
    <scope>NUCLEOTIDE SEQUENCE</scope>
    <source>
        <strain evidence="1">Japan</strain>
    </source>
</reference>
<dbReference type="Proteomes" id="UP000822476">
    <property type="component" value="Unassembled WGS sequence"/>
</dbReference>